<evidence type="ECO:0000313" key="1">
    <source>
        <dbReference type="EMBL" id="MDT0614141.1"/>
    </source>
</evidence>
<dbReference type="RefSeq" id="WP_311578388.1">
    <property type="nucleotide sequence ID" value="NZ_JAVRFH010000036.1"/>
</dbReference>
<protein>
    <submittedName>
        <fullName evidence="1">Uncharacterized protein</fullName>
    </submittedName>
</protein>
<dbReference type="EMBL" id="JAVRFH010000036">
    <property type="protein sequence ID" value="MDT0614141.1"/>
    <property type="molecule type" value="Genomic_DNA"/>
</dbReference>
<reference evidence="1" key="1">
    <citation type="submission" date="2024-05" db="EMBL/GenBank/DDBJ databases">
        <title>30 novel species of actinomycetes from the DSMZ collection.</title>
        <authorList>
            <person name="Nouioui I."/>
        </authorList>
    </citation>
    <scope>NUCLEOTIDE SEQUENCE</scope>
    <source>
        <strain evidence="1">DSM 40712</strain>
    </source>
</reference>
<name>A0ABU3AVB7_9ACTN</name>
<comment type="caution">
    <text evidence="1">The sequence shown here is derived from an EMBL/GenBank/DDBJ whole genome shotgun (WGS) entry which is preliminary data.</text>
</comment>
<sequence>MNLSGSDGQYLVAYYAEVGTPDHDAMVLLDGVAQDRAAGASAPESPVRRET</sequence>
<dbReference type="Proteomes" id="UP001180724">
    <property type="component" value="Unassembled WGS sequence"/>
</dbReference>
<proteinExistence type="predicted"/>
<keyword evidence="2" id="KW-1185">Reference proteome</keyword>
<accession>A0ABU3AVB7</accession>
<organism evidence="1 2">
    <name type="scientific">Streptomyces lancefieldiae</name>
    <dbReference type="NCBI Taxonomy" id="3075520"/>
    <lineage>
        <taxon>Bacteria</taxon>
        <taxon>Bacillati</taxon>
        <taxon>Actinomycetota</taxon>
        <taxon>Actinomycetes</taxon>
        <taxon>Kitasatosporales</taxon>
        <taxon>Streptomycetaceae</taxon>
        <taxon>Streptomyces</taxon>
    </lineage>
</organism>
<gene>
    <name evidence="1" type="ORF">RM812_28565</name>
</gene>
<evidence type="ECO:0000313" key="2">
    <source>
        <dbReference type="Proteomes" id="UP001180724"/>
    </source>
</evidence>